<comment type="subcellular location">
    <subcellularLocation>
        <location evidence="1">Nucleus</location>
    </subcellularLocation>
</comment>
<dbReference type="InterPro" id="IPR032705">
    <property type="entry name" value="ORC4_C"/>
</dbReference>
<evidence type="ECO:0000256" key="2">
    <source>
        <dbReference type="ARBA" id="ARBA00005334"/>
    </source>
</evidence>
<gene>
    <name evidence="8" type="ORF">AKO1_014779</name>
</gene>
<dbReference type="EMBL" id="JAOPGA020000960">
    <property type="protein sequence ID" value="KAL0483433.1"/>
    <property type="molecule type" value="Genomic_DNA"/>
</dbReference>
<feature type="domain" description="Origin recognition complex subunit 4 C-terminal" evidence="7">
    <location>
        <begin position="188"/>
        <end position="341"/>
    </location>
</feature>
<dbReference type="GO" id="GO:0003688">
    <property type="term" value="F:DNA replication origin binding"/>
    <property type="evidence" value="ECO:0007669"/>
    <property type="project" value="TreeGrafter"/>
</dbReference>
<name>A0AAW2Z2D0_9EUKA</name>
<keyword evidence="4" id="KW-0238">DNA-binding</keyword>
<organism evidence="8 9">
    <name type="scientific">Acrasis kona</name>
    <dbReference type="NCBI Taxonomy" id="1008807"/>
    <lineage>
        <taxon>Eukaryota</taxon>
        <taxon>Discoba</taxon>
        <taxon>Heterolobosea</taxon>
        <taxon>Tetramitia</taxon>
        <taxon>Eutetramitia</taxon>
        <taxon>Acrasidae</taxon>
        <taxon>Acrasis</taxon>
    </lineage>
</organism>
<evidence type="ECO:0000256" key="6">
    <source>
        <dbReference type="SAM" id="MobiDB-lite"/>
    </source>
</evidence>
<evidence type="ECO:0000313" key="9">
    <source>
        <dbReference type="Proteomes" id="UP001431209"/>
    </source>
</evidence>
<reference evidence="8 9" key="1">
    <citation type="submission" date="2024-03" db="EMBL/GenBank/DDBJ databases">
        <title>The Acrasis kona genome and developmental transcriptomes reveal deep origins of eukaryotic multicellular pathways.</title>
        <authorList>
            <person name="Sheikh S."/>
            <person name="Fu C.-J."/>
            <person name="Brown M.W."/>
            <person name="Baldauf S.L."/>
        </authorList>
    </citation>
    <scope>NUCLEOTIDE SEQUENCE [LARGE SCALE GENOMIC DNA]</scope>
    <source>
        <strain evidence="8 9">ATCC MYA-3509</strain>
    </source>
</reference>
<evidence type="ECO:0000256" key="5">
    <source>
        <dbReference type="ARBA" id="ARBA00023242"/>
    </source>
</evidence>
<dbReference type="AlphaFoldDB" id="A0AAW2Z2D0"/>
<proteinExistence type="inferred from homology"/>
<evidence type="ECO:0000256" key="1">
    <source>
        <dbReference type="ARBA" id="ARBA00004123"/>
    </source>
</evidence>
<keyword evidence="5" id="KW-0539">Nucleus</keyword>
<keyword evidence="3" id="KW-0235">DNA replication</keyword>
<evidence type="ECO:0000256" key="3">
    <source>
        <dbReference type="ARBA" id="ARBA00022705"/>
    </source>
</evidence>
<keyword evidence="9" id="KW-1185">Reference proteome</keyword>
<sequence>MLIESAMHDTFKKHGNTKFKLCRINGQYITSEANCIGLVKKELKNAAINESGEDEEMDEDEDEEDESEDNIVNNIEVISKSIVELSRNYCLFFLMEEFHVITKFAKKTVYHIVDTAHVNKVNCVVIGVTPSITISDDIDRRIKSRFLHRQVYTFLPQNVKEVQQIIMYYMALPTNHPENIKCKETVFRCLNDSSVKSILTRSLAKSNVHFYFAWIKSLITTFKGSLSSLEPHHFIQSFEKMDQNDRVCMIKDLTLLEFNVLMSIKHIEENGTTKYNFEDIYSEYIKFITGGAQTTNINQKDVFHDKLIVSFTIDRNIVYKAFDRLIDLKFIKVSSARLTKKYTAGVRLNELHPSEIQNFVVKNKDFFSTEQYRYATE</sequence>
<dbReference type="Proteomes" id="UP001431209">
    <property type="component" value="Unassembled WGS sequence"/>
</dbReference>
<dbReference type="Gene3D" id="3.40.50.300">
    <property type="entry name" value="P-loop containing nucleotide triphosphate hydrolases"/>
    <property type="match status" value="1"/>
</dbReference>
<dbReference type="InterPro" id="IPR027417">
    <property type="entry name" value="P-loop_NTPase"/>
</dbReference>
<evidence type="ECO:0000256" key="4">
    <source>
        <dbReference type="ARBA" id="ARBA00023125"/>
    </source>
</evidence>
<comment type="similarity">
    <text evidence="2">Belongs to the ORC4 family.</text>
</comment>
<comment type="caution">
    <text evidence="8">The sequence shown here is derived from an EMBL/GenBank/DDBJ whole genome shotgun (WGS) entry which is preliminary data.</text>
</comment>
<protein>
    <submittedName>
        <fullName evidence="8">Origin recognition complex subunit 4</fullName>
    </submittedName>
</protein>
<dbReference type="PANTHER" id="PTHR12087">
    <property type="entry name" value="ORIGIN RECOGNITION COMPLEX SUBUNIT 4"/>
    <property type="match status" value="1"/>
</dbReference>
<evidence type="ECO:0000259" key="7">
    <source>
        <dbReference type="Pfam" id="PF14629"/>
    </source>
</evidence>
<feature type="region of interest" description="Disordered" evidence="6">
    <location>
        <begin position="49"/>
        <end position="69"/>
    </location>
</feature>
<dbReference type="Pfam" id="PF14629">
    <property type="entry name" value="ORC4_C"/>
    <property type="match status" value="1"/>
</dbReference>
<dbReference type="PANTHER" id="PTHR12087:SF0">
    <property type="entry name" value="ORIGIN RECOGNITION COMPLEX SUBUNIT 4"/>
    <property type="match status" value="1"/>
</dbReference>
<dbReference type="GO" id="GO:0006270">
    <property type="term" value="P:DNA replication initiation"/>
    <property type="evidence" value="ECO:0007669"/>
    <property type="project" value="TreeGrafter"/>
</dbReference>
<accession>A0AAW2Z2D0</accession>
<dbReference type="GO" id="GO:0005664">
    <property type="term" value="C:nuclear origin of replication recognition complex"/>
    <property type="evidence" value="ECO:0007669"/>
    <property type="project" value="TreeGrafter"/>
</dbReference>
<dbReference type="InterPro" id="IPR016527">
    <property type="entry name" value="ORC4"/>
</dbReference>
<feature type="compositionally biased region" description="Acidic residues" evidence="6">
    <location>
        <begin position="51"/>
        <end position="69"/>
    </location>
</feature>
<evidence type="ECO:0000313" key="8">
    <source>
        <dbReference type="EMBL" id="KAL0483433.1"/>
    </source>
</evidence>